<evidence type="ECO:0000256" key="12">
    <source>
        <dbReference type="ARBA" id="ARBA00022777"/>
    </source>
</evidence>
<evidence type="ECO:0000256" key="6">
    <source>
        <dbReference type="ARBA" id="ARBA00022527"/>
    </source>
</evidence>
<dbReference type="SUPFAM" id="SSF50985">
    <property type="entry name" value="RCC1/BLIP-II"/>
    <property type="match status" value="1"/>
</dbReference>
<organism evidence="17 18">
    <name type="scientific">Polypedilum vanderplanki</name>
    <name type="common">Sleeping chironomid midge</name>
    <dbReference type="NCBI Taxonomy" id="319348"/>
    <lineage>
        <taxon>Eukaryota</taxon>
        <taxon>Metazoa</taxon>
        <taxon>Ecdysozoa</taxon>
        <taxon>Arthropoda</taxon>
        <taxon>Hexapoda</taxon>
        <taxon>Insecta</taxon>
        <taxon>Pterygota</taxon>
        <taxon>Neoptera</taxon>
        <taxon>Endopterygota</taxon>
        <taxon>Diptera</taxon>
        <taxon>Nematocera</taxon>
        <taxon>Chironomoidea</taxon>
        <taxon>Chironomidae</taxon>
        <taxon>Chironominae</taxon>
        <taxon>Polypedilum</taxon>
        <taxon>Polypedilum</taxon>
    </lineage>
</organism>
<evidence type="ECO:0000256" key="14">
    <source>
        <dbReference type="ARBA" id="ARBA00022842"/>
    </source>
</evidence>
<name>A0A9J6CED0_POLVA</name>
<evidence type="ECO:0000256" key="9">
    <source>
        <dbReference type="ARBA" id="ARBA00022723"/>
    </source>
</evidence>
<protein>
    <recommendedName>
        <fullName evidence="4">non-specific serine/threonine protein kinase</fullName>
        <ecNumber evidence="4">2.7.11.1</ecNumber>
    </recommendedName>
</protein>
<keyword evidence="5" id="KW-0963">Cytoplasm</keyword>
<dbReference type="InterPro" id="IPR000408">
    <property type="entry name" value="Reg_chr_condens"/>
</dbReference>
<evidence type="ECO:0000256" key="11">
    <source>
        <dbReference type="ARBA" id="ARBA00022741"/>
    </source>
</evidence>
<keyword evidence="12" id="KW-0418">Kinase</keyword>
<dbReference type="GO" id="GO:0004674">
    <property type="term" value="F:protein serine/threonine kinase activity"/>
    <property type="evidence" value="ECO:0007669"/>
    <property type="project" value="UniProtKB-KW"/>
</dbReference>
<dbReference type="GO" id="GO:0046872">
    <property type="term" value="F:metal ion binding"/>
    <property type="evidence" value="ECO:0007669"/>
    <property type="project" value="UniProtKB-KW"/>
</dbReference>
<comment type="subcellular location">
    <subcellularLocation>
        <location evidence="2">Cytoplasm</location>
    </subcellularLocation>
</comment>
<dbReference type="SUPFAM" id="SSF56112">
    <property type="entry name" value="Protein kinase-like (PK-like)"/>
    <property type="match status" value="1"/>
</dbReference>
<evidence type="ECO:0000256" key="3">
    <source>
        <dbReference type="ARBA" id="ARBA00010886"/>
    </source>
</evidence>
<accession>A0A9J6CED0</accession>
<dbReference type="PROSITE" id="PS50011">
    <property type="entry name" value="PROTEIN_KINASE_DOM"/>
    <property type="match status" value="1"/>
</dbReference>
<feature type="repeat" description="RCC1" evidence="15">
    <location>
        <begin position="393"/>
        <end position="445"/>
    </location>
</feature>
<gene>
    <name evidence="17" type="ORF">PVAND_009966</name>
</gene>
<sequence length="546" mass="60561">MCEGKEYDEKSDIWAMGCILGEMCCRQKSFSASNLSELVKKIMAADFMPLPDGYSPQLKHLHKVLLQFHPKDRPSAKEILAFFIPLVYRNLGKYEGYSYDKLEDGDSESIKSSVVFGPSASKEYLEASTATMNDLVLTERSVLYSMKSFGTNFSLDPIQLPSTCKIRDVSVSDAHFLVVTEEGSVYAWGDGQRGQLGQNVDSTWKHFPTKIEALRRYNVLSVCAGDGFSIFLSNYGVVLSCGTNNDGCLGFENITSLMSPRAIDFFSEIKVIQIACDRNHVLALDINGNVYSFGTNDHGALGIGKERCIRTPARVELMQDIYDIKKIFCGPDCSMILLNNGSVYVCGKNTCNRFGFGKNVGHIYEFKKICCIKKKVMDLSVSVNHSAFVVTGGYIFTLGDNSQGQLGLGHKKEASSQPSIVKKLFDKFTLKVKCTSTYTIACTDTNVIMAFGTRFGIPEFQFSEMPRTPQTPSSFSQVGNNTAAFTNFLTSVYKSEVLLEPVELLGVYSSSEMLDKGIYMKLVDVFPLHHSVLVWVDTTTPLKNSH</sequence>
<dbReference type="PRINTS" id="PR00633">
    <property type="entry name" value="RCCNDNSATION"/>
</dbReference>
<dbReference type="Proteomes" id="UP001107558">
    <property type="component" value="Chromosome 1"/>
</dbReference>
<evidence type="ECO:0000313" key="18">
    <source>
        <dbReference type="Proteomes" id="UP001107558"/>
    </source>
</evidence>
<evidence type="ECO:0000313" key="17">
    <source>
        <dbReference type="EMBL" id="KAG5680458.1"/>
    </source>
</evidence>
<feature type="repeat" description="RCC1" evidence="15">
    <location>
        <begin position="236"/>
        <end position="287"/>
    </location>
</feature>
<keyword evidence="18" id="KW-1185">Reference proteome</keyword>
<evidence type="ECO:0000256" key="13">
    <source>
        <dbReference type="ARBA" id="ARBA00022840"/>
    </source>
</evidence>
<comment type="caution">
    <text evidence="17">The sequence shown here is derived from an EMBL/GenBank/DDBJ whole genome shotgun (WGS) entry which is preliminary data.</text>
</comment>
<dbReference type="InterPro" id="IPR051997">
    <property type="entry name" value="STK_NEK"/>
</dbReference>
<dbReference type="GO" id="GO:0005737">
    <property type="term" value="C:cytoplasm"/>
    <property type="evidence" value="ECO:0007669"/>
    <property type="project" value="UniProtKB-SubCell"/>
</dbReference>
<evidence type="ECO:0000256" key="10">
    <source>
        <dbReference type="ARBA" id="ARBA00022737"/>
    </source>
</evidence>
<keyword evidence="10" id="KW-0677">Repeat</keyword>
<comment type="similarity">
    <text evidence="3">Belongs to the protein kinase superfamily. NEK Ser/Thr protein kinase family. NIMA subfamily.</text>
</comment>
<evidence type="ECO:0000256" key="8">
    <source>
        <dbReference type="ARBA" id="ARBA00022679"/>
    </source>
</evidence>
<proteinExistence type="inferred from homology"/>
<dbReference type="GO" id="GO:0005524">
    <property type="term" value="F:ATP binding"/>
    <property type="evidence" value="ECO:0007669"/>
    <property type="project" value="UniProtKB-KW"/>
</dbReference>
<dbReference type="Pfam" id="PF25390">
    <property type="entry name" value="WD40_RLD"/>
    <property type="match status" value="1"/>
</dbReference>
<dbReference type="AlphaFoldDB" id="A0A9J6CED0"/>
<comment type="cofactor">
    <cofactor evidence="1">
        <name>Mg(2+)</name>
        <dbReference type="ChEBI" id="CHEBI:18420"/>
    </cofactor>
</comment>
<dbReference type="PROSITE" id="PS50012">
    <property type="entry name" value="RCC1_3"/>
    <property type="match status" value="4"/>
</dbReference>
<evidence type="ECO:0000256" key="5">
    <source>
        <dbReference type="ARBA" id="ARBA00022490"/>
    </source>
</evidence>
<dbReference type="EC" id="2.7.11.1" evidence="4"/>
<evidence type="ECO:0000256" key="7">
    <source>
        <dbReference type="ARBA" id="ARBA00022553"/>
    </source>
</evidence>
<feature type="domain" description="Protein kinase" evidence="16">
    <location>
        <begin position="1"/>
        <end position="87"/>
    </location>
</feature>
<keyword evidence="11" id="KW-0547">Nucleotide-binding</keyword>
<evidence type="ECO:0000256" key="2">
    <source>
        <dbReference type="ARBA" id="ARBA00004496"/>
    </source>
</evidence>
<feature type="repeat" description="RCC1" evidence="15">
    <location>
        <begin position="183"/>
        <end position="235"/>
    </location>
</feature>
<keyword evidence="6" id="KW-0723">Serine/threonine-protein kinase</keyword>
<dbReference type="InterPro" id="IPR058923">
    <property type="entry name" value="RCC1-like_dom"/>
</dbReference>
<dbReference type="OrthoDB" id="248923at2759"/>
<dbReference type="EMBL" id="JADBJN010000001">
    <property type="protein sequence ID" value="KAG5680458.1"/>
    <property type="molecule type" value="Genomic_DNA"/>
</dbReference>
<dbReference type="PANTHER" id="PTHR44535">
    <property type="entry name" value="PROTEIN CBG16200"/>
    <property type="match status" value="1"/>
</dbReference>
<dbReference type="PANTHER" id="PTHR44535:SF5">
    <property type="entry name" value="PROTEIN KINASE DOMAIN-CONTAINING PROTEIN"/>
    <property type="match status" value="1"/>
</dbReference>
<dbReference type="InterPro" id="IPR009091">
    <property type="entry name" value="RCC1/BLIP-II"/>
</dbReference>
<dbReference type="Gene3D" id="1.10.510.10">
    <property type="entry name" value="Transferase(Phosphotransferase) domain 1"/>
    <property type="match status" value="1"/>
</dbReference>
<evidence type="ECO:0000259" key="16">
    <source>
        <dbReference type="PROSITE" id="PS50011"/>
    </source>
</evidence>
<evidence type="ECO:0000256" key="1">
    <source>
        <dbReference type="ARBA" id="ARBA00001946"/>
    </source>
</evidence>
<dbReference type="Pfam" id="PF00069">
    <property type="entry name" value="Pkinase"/>
    <property type="match status" value="1"/>
</dbReference>
<keyword evidence="7" id="KW-0597">Phosphoprotein</keyword>
<keyword evidence="8" id="KW-0808">Transferase</keyword>
<dbReference type="Gene3D" id="2.130.10.30">
    <property type="entry name" value="Regulator of chromosome condensation 1/beta-lactamase-inhibitor protein II"/>
    <property type="match status" value="1"/>
</dbReference>
<dbReference type="InterPro" id="IPR011009">
    <property type="entry name" value="Kinase-like_dom_sf"/>
</dbReference>
<dbReference type="InterPro" id="IPR000719">
    <property type="entry name" value="Prot_kinase_dom"/>
</dbReference>
<reference evidence="17" key="1">
    <citation type="submission" date="2021-03" db="EMBL/GenBank/DDBJ databases">
        <title>Chromosome level genome of the anhydrobiotic midge Polypedilum vanderplanki.</title>
        <authorList>
            <person name="Yoshida Y."/>
            <person name="Kikawada T."/>
            <person name="Gusev O."/>
        </authorList>
    </citation>
    <scope>NUCLEOTIDE SEQUENCE</scope>
    <source>
        <strain evidence="17">NIAS01</strain>
        <tissue evidence="17">Whole body or cell culture</tissue>
    </source>
</reference>
<keyword evidence="13" id="KW-0067">ATP-binding</keyword>
<evidence type="ECO:0000256" key="4">
    <source>
        <dbReference type="ARBA" id="ARBA00012513"/>
    </source>
</evidence>
<keyword evidence="9" id="KW-0479">Metal-binding</keyword>
<evidence type="ECO:0000256" key="15">
    <source>
        <dbReference type="PROSITE-ProRule" id="PRU00235"/>
    </source>
</evidence>
<keyword evidence="14" id="KW-0460">Magnesium</keyword>
<feature type="repeat" description="RCC1" evidence="15">
    <location>
        <begin position="288"/>
        <end position="340"/>
    </location>
</feature>